<evidence type="ECO:0000256" key="6">
    <source>
        <dbReference type="ARBA" id="ARBA00023136"/>
    </source>
</evidence>
<dbReference type="InterPro" id="IPR001543">
    <property type="entry name" value="FliN-like_C"/>
</dbReference>
<comment type="similarity">
    <text evidence="2">Belongs to the FliN/MopA/SpaO family.</text>
</comment>
<keyword evidence="8" id="KW-0969">Cilium</keyword>
<evidence type="ECO:0000256" key="4">
    <source>
        <dbReference type="ARBA" id="ARBA00022500"/>
    </source>
</evidence>
<dbReference type="OrthoDB" id="9773459at2"/>
<dbReference type="GO" id="GO:0009425">
    <property type="term" value="C:bacterial-type flagellum basal body"/>
    <property type="evidence" value="ECO:0007669"/>
    <property type="project" value="InterPro"/>
</dbReference>
<evidence type="ECO:0000256" key="1">
    <source>
        <dbReference type="ARBA" id="ARBA00004413"/>
    </source>
</evidence>
<keyword evidence="6" id="KW-0472">Membrane</keyword>
<dbReference type="PANTHER" id="PTHR43484:SF1">
    <property type="entry name" value="FLAGELLAR MOTOR SWITCH PROTEIN FLIN"/>
    <property type="match status" value="1"/>
</dbReference>
<dbReference type="Pfam" id="PF01052">
    <property type="entry name" value="FliMN_C"/>
    <property type="match status" value="1"/>
</dbReference>
<dbReference type="EMBL" id="CP001631">
    <property type="protein sequence ID" value="ACU53120.1"/>
    <property type="molecule type" value="Genomic_DNA"/>
</dbReference>
<dbReference type="InterPro" id="IPR012826">
    <property type="entry name" value="FliN"/>
</dbReference>
<organism evidence="8 9">
    <name type="scientific">Acidimicrobium ferrooxidans (strain DSM 10331 / JCM 15462 / NBRC 103882 / ICP)</name>
    <dbReference type="NCBI Taxonomy" id="525909"/>
    <lineage>
        <taxon>Bacteria</taxon>
        <taxon>Bacillati</taxon>
        <taxon>Actinomycetota</taxon>
        <taxon>Acidimicrobiia</taxon>
        <taxon>Acidimicrobiales</taxon>
        <taxon>Acidimicrobiaceae</taxon>
        <taxon>Acidimicrobium</taxon>
    </lineage>
</organism>
<keyword evidence="8" id="KW-0282">Flagellum</keyword>
<dbReference type="AlphaFoldDB" id="C7M222"/>
<keyword evidence="4" id="KW-0145">Chemotaxis</keyword>
<protein>
    <submittedName>
        <fullName evidence="8">Flagellar motor switch protein FliN</fullName>
    </submittedName>
</protein>
<proteinExistence type="inferred from homology"/>
<dbReference type="NCBIfam" id="TIGR02480">
    <property type="entry name" value="fliN"/>
    <property type="match status" value="1"/>
</dbReference>
<keyword evidence="8" id="KW-0966">Cell projection</keyword>
<dbReference type="GO" id="GO:0006935">
    <property type="term" value="P:chemotaxis"/>
    <property type="evidence" value="ECO:0007669"/>
    <property type="project" value="UniProtKB-KW"/>
</dbReference>
<sequence length="95" mass="10172">MPEVPETAANLAVLRNVELELSVELGRARMPVRALLALTSGDVIELDRHANAPVDVLVNGTLVAKGEVVVVDDEFGVRILEIISSDEVDQLTRGA</sequence>
<dbReference type="InterPro" id="IPR051469">
    <property type="entry name" value="FliN/MopA/SpaO"/>
</dbReference>
<comment type="subcellular location">
    <subcellularLocation>
        <location evidence="1">Cell membrane</location>
        <topology evidence="1">Peripheral membrane protein</topology>
        <orientation evidence="1">Cytoplasmic side</orientation>
    </subcellularLocation>
</comment>
<keyword evidence="3" id="KW-1003">Cell membrane</keyword>
<dbReference type="GO" id="GO:0071973">
    <property type="term" value="P:bacterial-type flagellum-dependent cell motility"/>
    <property type="evidence" value="ECO:0007669"/>
    <property type="project" value="InterPro"/>
</dbReference>
<dbReference type="InterPro" id="IPR001172">
    <property type="entry name" value="FliN_T3SS_HrcQb"/>
</dbReference>
<keyword evidence="5" id="KW-0283">Flagellar rotation</keyword>
<dbReference type="STRING" id="525909.Afer_0151"/>
<name>C7M222_ACIFD</name>
<evidence type="ECO:0000313" key="8">
    <source>
        <dbReference type="EMBL" id="ACU53120.1"/>
    </source>
</evidence>
<dbReference type="eggNOG" id="COG1886">
    <property type="taxonomic scope" value="Bacteria"/>
</dbReference>
<dbReference type="InterPro" id="IPR036429">
    <property type="entry name" value="SpoA-like_sf"/>
</dbReference>
<evidence type="ECO:0000256" key="3">
    <source>
        <dbReference type="ARBA" id="ARBA00022475"/>
    </source>
</evidence>
<dbReference type="GO" id="GO:0003774">
    <property type="term" value="F:cytoskeletal motor activity"/>
    <property type="evidence" value="ECO:0007669"/>
    <property type="project" value="InterPro"/>
</dbReference>
<dbReference type="Proteomes" id="UP000000771">
    <property type="component" value="Chromosome"/>
</dbReference>
<feature type="domain" description="Flagellar motor switch protein FliN-like C-terminal" evidence="7">
    <location>
        <begin position="14"/>
        <end position="83"/>
    </location>
</feature>
<evidence type="ECO:0000259" key="7">
    <source>
        <dbReference type="Pfam" id="PF01052"/>
    </source>
</evidence>
<dbReference type="RefSeq" id="WP_015797625.1">
    <property type="nucleotide sequence ID" value="NC_013124.1"/>
</dbReference>
<accession>C7M222</accession>
<evidence type="ECO:0000313" key="9">
    <source>
        <dbReference type="Proteomes" id="UP000000771"/>
    </source>
</evidence>
<gene>
    <name evidence="8" type="ordered locus">Afer_0151</name>
</gene>
<evidence type="ECO:0000256" key="2">
    <source>
        <dbReference type="ARBA" id="ARBA00009226"/>
    </source>
</evidence>
<dbReference type="KEGG" id="afo:Afer_0151"/>
<dbReference type="HOGENOM" id="CLU_097058_4_1_11"/>
<dbReference type="Gene3D" id="2.30.330.10">
    <property type="entry name" value="SpoA-like"/>
    <property type="match status" value="1"/>
</dbReference>
<evidence type="ECO:0000256" key="5">
    <source>
        <dbReference type="ARBA" id="ARBA00022779"/>
    </source>
</evidence>
<dbReference type="GO" id="GO:0005886">
    <property type="term" value="C:plasma membrane"/>
    <property type="evidence" value="ECO:0007669"/>
    <property type="project" value="UniProtKB-SubCell"/>
</dbReference>
<dbReference type="SUPFAM" id="SSF101801">
    <property type="entry name" value="Surface presentation of antigens (SPOA)"/>
    <property type="match status" value="1"/>
</dbReference>
<keyword evidence="9" id="KW-1185">Reference proteome</keyword>
<dbReference type="PANTHER" id="PTHR43484">
    <property type="match status" value="1"/>
</dbReference>
<reference evidence="8 9" key="1">
    <citation type="journal article" date="2009" name="Stand. Genomic Sci.">
        <title>Complete genome sequence of Acidimicrobium ferrooxidans type strain (ICP).</title>
        <authorList>
            <person name="Clum A."/>
            <person name="Nolan M."/>
            <person name="Lang E."/>
            <person name="Glavina Del Rio T."/>
            <person name="Tice H."/>
            <person name="Copeland A."/>
            <person name="Cheng J.F."/>
            <person name="Lucas S."/>
            <person name="Chen F."/>
            <person name="Bruce D."/>
            <person name="Goodwin L."/>
            <person name="Pitluck S."/>
            <person name="Ivanova N."/>
            <person name="Mavrommatis K."/>
            <person name="Mikhailova N."/>
            <person name="Pati A."/>
            <person name="Chen A."/>
            <person name="Palaniappan K."/>
            <person name="Goker M."/>
            <person name="Spring S."/>
            <person name="Land M."/>
            <person name="Hauser L."/>
            <person name="Chang Y.J."/>
            <person name="Jeffries C.C."/>
            <person name="Chain P."/>
            <person name="Bristow J."/>
            <person name="Eisen J.A."/>
            <person name="Markowitz V."/>
            <person name="Hugenholtz P."/>
            <person name="Kyrpides N.C."/>
            <person name="Klenk H.P."/>
            <person name="Lapidus A."/>
        </authorList>
    </citation>
    <scope>NUCLEOTIDE SEQUENCE [LARGE SCALE GENOMIC DNA]</scope>
    <source>
        <strain evidence="9">DSM 10331 / JCM 15462 / NBRC 103882 / ICP</strain>
    </source>
</reference>
<dbReference type="PRINTS" id="PR00956">
    <property type="entry name" value="FLGMOTORFLIN"/>
</dbReference>